<evidence type="ECO:0000313" key="2">
    <source>
        <dbReference type="Proteomes" id="UP000289372"/>
    </source>
</evidence>
<dbReference type="AlphaFoldDB" id="A0AAQ0YQM0"/>
<organism evidence="1 2">
    <name type="scientific">Xanthomonas perforans</name>
    <dbReference type="NCBI Taxonomy" id="442694"/>
    <lineage>
        <taxon>Bacteria</taxon>
        <taxon>Pseudomonadati</taxon>
        <taxon>Pseudomonadota</taxon>
        <taxon>Gammaproteobacteria</taxon>
        <taxon>Lysobacterales</taxon>
        <taxon>Lysobacteraceae</taxon>
        <taxon>Xanthomonas</taxon>
    </lineage>
</organism>
<reference evidence="1 2" key="1">
    <citation type="submission" date="2018-02" db="EMBL/GenBank/DDBJ databases">
        <title>Characterization of Xanthomonas diversity in transplant houses and field plants.</title>
        <authorList>
            <person name="Abrahamian P."/>
            <person name="Timilsina S."/>
            <person name="Minsavage G.V."/>
            <person name="Goss E.M."/>
            <person name="Jones J.B."/>
            <person name="Vallad G.E."/>
        </authorList>
    </citation>
    <scope>NUCLEOTIDE SEQUENCE [LARGE SCALE GENOMIC DNA]</scope>
    <source>
        <strain evidence="1 2">GEV2132</strain>
    </source>
</reference>
<sequence length="69" mass="7705">MDAATELTRTYLQRVRRGWAGKGTAAKPSANAPCSVPHSLQITRIQNRRVIRAGRQCRRSEQVMAANKI</sequence>
<comment type="caution">
    <text evidence="1">The sequence shown here is derived from an EMBL/GenBank/DDBJ whole genome shotgun (WGS) entry which is preliminary data.</text>
</comment>
<accession>A0AAQ0YQM0</accession>
<evidence type="ECO:0000313" key="1">
    <source>
        <dbReference type="EMBL" id="RXD49740.1"/>
    </source>
</evidence>
<dbReference type="Proteomes" id="UP000289372">
    <property type="component" value="Unassembled WGS sequence"/>
</dbReference>
<dbReference type="EMBL" id="PUUL01000137">
    <property type="protein sequence ID" value="RXD49740.1"/>
    <property type="molecule type" value="Genomic_DNA"/>
</dbReference>
<name>A0AAQ0YQM0_XANPE</name>
<gene>
    <name evidence="1" type="ORF">DB769_20615</name>
</gene>
<protein>
    <submittedName>
        <fullName evidence="1">Uncharacterized protein</fullName>
    </submittedName>
</protein>
<proteinExistence type="predicted"/>